<name>A0A8E0S188_9TREM</name>
<protein>
    <submittedName>
        <fullName evidence="7">Phosphodiesterase</fullName>
    </submittedName>
</protein>
<evidence type="ECO:0000256" key="2">
    <source>
        <dbReference type="ARBA" id="ARBA00022801"/>
    </source>
</evidence>
<dbReference type="GO" id="GO:0046872">
    <property type="term" value="F:metal ion binding"/>
    <property type="evidence" value="ECO:0007669"/>
    <property type="project" value="UniProtKB-KW"/>
</dbReference>
<organism evidence="7 8">
    <name type="scientific">Fasciolopsis buskii</name>
    <dbReference type="NCBI Taxonomy" id="27845"/>
    <lineage>
        <taxon>Eukaryota</taxon>
        <taxon>Metazoa</taxon>
        <taxon>Spiralia</taxon>
        <taxon>Lophotrochozoa</taxon>
        <taxon>Platyhelminthes</taxon>
        <taxon>Trematoda</taxon>
        <taxon>Digenea</taxon>
        <taxon>Plagiorchiida</taxon>
        <taxon>Echinostomata</taxon>
        <taxon>Echinostomatoidea</taxon>
        <taxon>Fasciolidae</taxon>
        <taxon>Fasciolopsis</taxon>
    </lineage>
</organism>
<gene>
    <name evidence="7" type="ORF">FBUS_01680</name>
</gene>
<accession>A0A8E0S188</accession>
<feature type="binding site" evidence="4">
    <location>
        <begin position="95"/>
        <end position="99"/>
    </location>
    <ligand>
        <name>AMP</name>
        <dbReference type="ChEBI" id="CHEBI:456215"/>
    </ligand>
</feature>
<dbReference type="Pfam" id="PF00233">
    <property type="entry name" value="PDEase_I"/>
    <property type="match status" value="1"/>
</dbReference>
<dbReference type="PROSITE" id="PS00126">
    <property type="entry name" value="PDEASE_I_1"/>
    <property type="match status" value="1"/>
</dbReference>
<dbReference type="AlphaFoldDB" id="A0A8E0S188"/>
<reference evidence="7" key="1">
    <citation type="submission" date="2019-05" db="EMBL/GenBank/DDBJ databases">
        <title>Annotation for the trematode Fasciolopsis buski.</title>
        <authorList>
            <person name="Choi Y.-J."/>
        </authorList>
    </citation>
    <scope>NUCLEOTIDE SEQUENCE</scope>
    <source>
        <strain evidence="7">HT</strain>
        <tissue evidence="7">Whole worm</tissue>
    </source>
</reference>
<evidence type="ECO:0000256" key="3">
    <source>
        <dbReference type="PIRSR" id="PIRSR623088-1"/>
    </source>
</evidence>
<feature type="active site" description="Proton donor" evidence="3">
    <location>
        <position position="95"/>
    </location>
</feature>
<feature type="binding site" evidence="4">
    <location>
        <position position="138"/>
    </location>
    <ligand>
        <name>AMP</name>
        <dbReference type="ChEBI" id="CHEBI:456215"/>
    </ligand>
</feature>
<evidence type="ECO:0000313" key="7">
    <source>
        <dbReference type="EMBL" id="KAA0198861.1"/>
    </source>
</evidence>
<keyword evidence="2" id="KW-0378">Hydrolase</keyword>
<comment type="caution">
    <text evidence="7">The sequence shown here is derived from an EMBL/GenBank/DDBJ whole genome shotgun (WGS) entry which is preliminary data.</text>
</comment>
<feature type="binding site" evidence="5">
    <location>
        <position position="138"/>
    </location>
    <ligand>
        <name>Zn(2+)</name>
        <dbReference type="ChEBI" id="CHEBI:29105"/>
        <label>2</label>
    </ligand>
</feature>
<feature type="binding site" evidence="4">
    <location>
        <position position="300"/>
    </location>
    <ligand>
        <name>AMP</name>
        <dbReference type="ChEBI" id="CHEBI:456215"/>
    </ligand>
</feature>
<dbReference type="GO" id="GO:0004114">
    <property type="term" value="F:3',5'-cyclic-nucleotide phosphodiesterase activity"/>
    <property type="evidence" value="ECO:0007669"/>
    <property type="project" value="InterPro"/>
</dbReference>
<dbReference type="PANTHER" id="PTHR11347">
    <property type="entry name" value="CYCLIC NUCLEOTIDE PHOSPHODIESTERASE"/>
    <property type="match status" value="1"/>
</dbReference>
<keyword evidence="8" id="KW-1185">Reference proteome</keyword>
<feature type="binding site" evidence="5">
    <location>
        <position position="99"/>
    </location>
    <ligand>
        <name>Zn(2+)</name>
        <dbReference type="ChEBI" id="CHEBI:29105"/>
        <label>1</label>
    </ligand>
</feature>
<feature type="binding site" evidence="5">
    <location>
        <position position="137"/>
    </location>
    <ligand>
        <name>Zn(2+)</name>
        <dbReference type="ChEBI" id="CHEBI:29105"/>
        <label>1</label>
    </ligand>
</feature>
<dbReference type="SUPFAM" id="SSF109604">
    <property type="entry name" value="HD-domain/PDEase-like"/>
    <property type="match status" value="1"/>
</dbReference>
<keyword evidence="1 5" id="KW-0479">Metal-binding</keyword>
<dbReference type="CDD" id="cd00077">
    <property type="entry name" value="HDc"/>
    <property type="match status" value="1"/>
</dbReference>
<dbReference type="OrthoDB" id="295473at2759"/>
<dbReference type="InterPro" id="IPR003607">
    <property type="entry name" value="HD/PDEase_dom"/>
</dbReference>
<evidence type="ECO:0000256" key="5">
    <source>
        <dbReference type="PIRSR" id="PIRSR623088-3"/>
    </source>
</evidence>
<dbReference type="Gene3D" id="1.10.1300.10">
    <property type="entry name" value="3'5'-cyclic nucleotide phosphodiesterase, catalytic domain"/>
    <property type="match status" value="1"/>
</dbReference>
<evidence type="ECO:0000256" key="1">
    <source>
        <dbReference type="ARBA" id="ARBA00022723"/>
    </source>
</evidence>
<feature type="binding site" evidence="5">
    <location>
        <position position="249"/>
    </location>
    <ligand>
        <name>Zn(2+)</name>
        <dbReference type="ChEBI" id="CHEBI:29105"/>
        <label>1</label>
    </ligand>
</feature>
<sequence length="383" mass="44065">MDFIRDSIRRYATIAFSQLQLIPGGNSILGISNNFYIFASIFHGLRLWRVTLIAYQAVVHMFEQLGFVRRWCISSNNLFRFVLTVRRNYRANAYHNWSHGFCVAHFAFLCFVNSQATLHNYLNDLEWLALFVGALCHDIDHPGSTNSYQIISNSDMAAVYGDDGPILEQHHVRHTMRILSSPQCDILAGLSKSETDQEKQLIQKVILATDLVEHLRIYPKIKKMCDSGFCPSDDKHPHLLLSLLATASDLSDQCKSCKNTRIATTLIYDEFFQQGDRERAMGMVPALSMDREKAFIPDLQIHFMDRIVVPCFGALTSLLPKCEPVFDAVQRNCRVWRKLIRAIRSDEIESFSTDRLLKGHYDDLMEQYEKQETNEAHRPAHND</sequence>
<evidence type="ECO:0000313" key="8">
    <source>
        <dbReference type="Proteomes" id="UP000728185"/>
    </source>
</evidence>
<proteinExistence type="predicted"/>
<feature type="binding site" evidence="5">
    <location>
        <position position="138"/>
    </location>
    <ligand>
        <name>Zn(2+)</name>
        <dbReference type="ChEBI" id="CHEBI:29105"/>
        <label>1</label>
    </ligand>
</feature>
<dbReference type="GO" id="GO:0007165">
    <property type="term" value="P:signal transduction"/>
    <property type="evidence" value="ECO:0007669"/>
    <property type="project" value="InterPro"/>
</dbReference>
<dbReference type="InterPro" id="IPR023088">
    <property type="entry name" value="PDEase"/>
</dbReference>
<feature type="domain" description="PDEase" evidence="6">
    <location>
        <begin position="1"/>
        <end position="343"/>
    </location>
</feature>
<evidence type="ECO:0000256" key="4">
    <source>
        <dbReference type="PIRSR" id="PIRSR623088-2"/>
    </source>
</evidence>
<dbReference type="SMART" id="SM00471">
    <property type="entry name" value="HDc"/>
    <property type="match status" value="1"/>
</dbReference>
<evidence type="ECO:0000259" key="6">
    <source>
        <dbReference type="PROSITE" id="PS51845"/>
    </source>
</evidence>
<dbReference type="EMBL" id="LUCM01001450">
    <property type="protein sequence ID" value="KAA0198861.1"/>
    <property type="molecule type" value="Genomic_DNA"/>
</dbReference>
<dbReference type="PROSITE" id="PS51845">
    <property type="entry name" value="PDEASE_I_2"/>
    <property type="match status" value="1"/>
</dbReference>
<dbReference type="InterPro" id="IPR002073">
    <property type="entry name" value="PDEase_catalytic_dom"/>
</dbReference>
<dbReference type="Proteomes" id="UP000728185">
    <property type="component" value="Unassembled WGS sequence"/>
</dbReference>
<dbReference type="PRINTS" id="PR00387">
    <property type="entry name" value="PDIESTERASE1"/>
</dbReference>
<dbReference type="InterPro" id="IPR023174">
    <property type="entry name" value="PDEase_CS"/>
</dbReference>
<feature type="binding site" evidence="4">
    <location>
        <position position="249"/>
    </location>
    <ligand>
        <name>AMP</name>
        <dbReference type="ChEBI" id="CHEBI:456215"/>
    </ligand>
</feature>
<dbReference type="InterPro" id="IPR036971">
    <property type="entry name" value="PDEase_catalytic_dom_sf"/>
</dbReference>